<evidence type="ECO:0000259" key="14">
    <source>
        <dbReference type="PROSITE" id="PS51846"/>
    </source>
</evidence>
<feature type="compositionally biased region" description="Basic and acidic residues" evidence="11">
    <location>
        <begin position="436"/>
        <end position="445"/>
    </location>
</feature>
<name>A0A3S3ZL15_9MICO</name>
<gene>
    <name evidence="15" type="ORF">ELQ92_13725</name>
</gene>
<keyword evidence="16" id="KW-1185">Reference proteome</keyword>
<comment type="caution">
    <text evidence="15">The sequence shown here is derived from an EMBL/GenBank/DDBJ whole genome shotgun (WGS) entry which is preliminary data.</text>
</comment>
<dbReference type="PANTHER" id="PTHR43099:SF5">
    <property type="entry name" value="HLYC_CORC FAMILY TRANSPORTER"/>
    <property type="match status" value="1"/>
</dbReference>
<keyword evidence="3" id="KW-1003">Cell membrane</keyword>
<evidence type="ECO:0000256" key="6">
    <source>
        <dbReference type="ARBA" id="ARBA00022989"/>
    </source>
</evidence>
<evidence type="ECO:0000259" key="13">
    <source>
        <dbReference type="PROSITE" id="PS51371"/>
    </source>
</evidence>
<keyword evidence="7 9" id="KW-0129">CBS domain</keyword>
<dbReference type="Pfam" id="PF01595">
    <property type="entry name" value="CNNM"/>
    <property type="match status" value="1"/>
</dbReference>
<keyword evidence="5" id="KW-0677">Repeat</keyword>
<dbReference type="Proteomes" id="UP000288603">
    <property type="component" value="Unassembled WGS sequence"/>
</dbReference>
<dbReference type="Pfam" id="PF00571">
    <property type="entry name" value="CBS"/>
    <property type="match status" value="2"/>
</dbReference>
<dbReference type="FunFam" id="3.10.580.10:FF:000002">
    <property type="entry name" value="Magnesium/cobalt efflux protein CorC"/>
    <property type="match status" value="1"/>
</dbReference>
<evidence type="ECO:0000313" key="15">
    <source>
        <dbReference type="EMBL" id="RWZ59309.1"/>
    </source>
</evidence>
<evidence type="ECO:0000256" key="3">
    <source>
        <dbReference type="ARBA" id="ARBA00022475"/>
    </source>
</evidence>
<feature type="transmembrane region" description="Helical" evidence="12">
    <location>
        <begin position="135"/>
        <end position="158"/>
    </location>
</feature>
<dbReference type="GO" id="GO:0050660">
    <property type="term" value="F:flavin adenine dinucleotide binding"/>
    <property type="evidence" value="ECO:0007669"/>
    <property type="project" value="InterPro"/>
</dbReference>
<feature type="domain" description="CNNM transmembrane" evidence="14">
    <location>
        <begin position="1"/>
        <end position="204"/>
    </location>
</feature>
<dbReference type="AlphaFoldDB" id="A0A3S3ZL15"/>
<dbReference type="InterPro" id="IPR044751">
    <property type="entry name" value="Ion_transp-like_CBS"/>
</dbReference>
<feature type="region of interest" description="Disordered" evidence="11">
    <location>
        <begin position="421"/>
        <end position="445"/>
    </location>
</feature>
<dbReference type="PANTHER" id="PTHR43099">
    <property type="entry name" value="UPF0053 PROTEIN YRKA"/>
    <property type="match status" value="1"/>
</dbReference>
<organism evidence="15 16">
    <name type="scientific">Labedella populi</name>
    <dbReference type="NCBI Taxonomy" id="2498850"/>
    <lineage>
        <taxon>Bacteria</taxon>
        <taxon>Bacillati</taxon>
        <taxon>Actinomycetota</taxon>
        <taxon>Actinomycetes</taxon>
        <taxon>Micrococcales</taxon>
        <taxon>Microbacteriaceae</taxon>
        <taxon>Labedella</taxon>
    </lineage>
</organism>
<evidence type="ECO:0000256" key="8">
    <source>
        <dbReference type="ARBA" id="ARBA00023136"/>
    </source>
</evidence>
<comment type="similarity">
    <text evidence="2">Belongs to the UPF0053 family.</text>
</comment>
<dbReference type="InterPro" id="IPR046342">
    <property type="entry name" value="CBS_dom_sf"/>
</dbReference>
<dbReference type="CDD" id="cd04590">
    <property type="entry name" value="CBS_pair_CorC_HlyC_assoc"/>
    <property type="match status" value="1"/>
</dbReference>
<dbReference type="RefSeq" id="WP_128499881.1">
    <property type="nucleotide sequence ID" value="NZ_RZNC01000005.1"/>
</dbReference>
<feature type="domain" description="CBS" evidence="13">
    <location>
        <begin position="218"/>
        <end position="279"/>
    </location>
</feature>
<evidence type="ECO:0000256" key="10">
    <source>
        <dbReference type="PROSITE-ProRule" id="PRU01193"/>
    </source>
</evidence>
<dbReference type="GO" id="GO:0005886">
    <property type="term" value="C:plasma membrane"/>
    <property type="evidence" value="ECO:0007669"/>
    <property type="project" value="UniProtKB-SubCell"/>
</dbReference>
<evidence type="ECO:0000256" key="11">
    <source>
        <dbReference type="SAM" id="MobiDB-lite"/>
    </source>
</evidence>
<dbReference type="PROSITE" id="PS51371">
    <property type="entry name" value="CBS"/>
    <property type="match status" value="2"/>
</dbReference>
<accession>A0A3S3ZL15</accession>
<evidence type="ECO:0000313" key="16">
    <source>
        <dbReference type="Proteomes" id="UP000288603"/>
    </source>
</evidence>
<feature type="transmembrane region" description="Helical" evidence="12">
    <location>
        <begin position="6"/>
        <end position="25"/>
    </location>
</feature>
<dbReference type="InterPro" id="IPR016169">
    <property type="entry name" value="FAD-bd_PCMH_sub2"/>
</dbReference>
<dbReference type="InterPro" id="IPR051676">
    <property type="entry name" value="UPF0053_domain"/>
</dbReference>
<evidence type="ECO:0000256" key="5">
    <source>
        <dbReference type="ARBA" id="ARBA00022737"/>
    </source>
</evidence>
<protein>
    <submittedName>
        <fullName evidence="15">HlyC/CorC family transporter</fullName>
    </submittedName>
</protein>
<evidence type="ECO:0000256" key="4">
    <source>
        <dbReference type="ARBA" id="ARBA00022692"/>
    </source>
</evidence>
<sequence length="445" mass="47458">MNGDLLLNIALVVVFVLVGGVFAATEMALVTLRESQVNAIAQRGKRGEKVAGLARNPNTFLSAVQIGVTVAGFASAAYGASSIAPSVAPLFVSLGLSEPVASTVATIALTLVIAYLSLVLGELAPKRLAIQRNAAFAYAVAPVLNGFATLMRPVIWLLSVSTNAVVRLLGGDPNKSGEELTEEELRDIVSSHEGLPDDERRILDDVLSLRDRQISEVMRPRPEVAALDGAGTIADAVDRVQDQPFSRYPVVDQSIDDITGFVHVRDLFDAASEDATRPLTAVVRDIPYLPSTARVLPTLTGMRAKNQQIAVVVDEYGGTDGIVTLEDLVEEVVGEIFDEYDTDVAPDELAAEGGLVDGRLNIQDFEETTGLQVPRGTWDTVAGFVLDRLGRLAAVGDSVELDGATIQVTAMDRRRISELLVTKRPRPADDVPAEGDAPRPSDATR</sequence>
<feature type="transmembrane region" description="Helical" evidence="12">
    <location>
        <begin position="59"/>
        <end position="80"/>
    </location>
</feature>
<dbReference type="Pfam" id="PF03471">
    <property type="entry name" value="CorC_HlyC"/>
    <property type="match status" value="1"/>
</dbReference>
<dbReference type="InterPro" id="IPR036318">
    <property type="entry name" value="FAD-bd_PCMH-like_sf"/>
</dbReference>
<dbReference type="Gene3D" id="3.10.580.10">
    <property type="entry name" value="CBS-domain"/>
    <property type="match status" value="1"/>
</dbReference>
<keyword evidence="4 10" id="KW-0812">Transmembrane</keyword>
<evidence type="ECO:0000256" key="9">
    <source>
        <dbReference type="PROSITE-ProRule" id="PRU00703"/>
    </source>
</evidence>
<evidence type="ECO:0000256" key="2">
    <source>
        <dbReference type="ARBA" id="ARBA00006337"/>
    </source>
</evidence>
<dbReference type="InterPro" id="IPR000644">
    <property type="entry name" value="CBS_dom"/>
</dbReference>
<dbReference type="SMART" id="SM01091">
    <property type="entry name" value="CorC_HlyC"/>
    <property type="match status" value="1"/>
</dbReference>
<feature type="domain" description="CBS" evidence="13">
    <location>
        <begin position="282"/>
        <end position="339"/>
    </location>
</feature>
<proteinExistence type="inferred from homology"/>
<dbReference type="EMBL" id="RZNC01000005">
    <property type="protein sequence ID" value="RWZ59309.1"/>
    <property type="molecule type" value="Genomic_DNA"/>
</dbReference>
<dbReference type="InterPro" id="IPR002550">
    <property type="entry name" value="CNNM"/>
</dbReference>
<keyword evidence="6 10" id="KW-1133">Transmembrane helix</keyword>
<feature type="transmembrane region" description="Helical" evidence="12">
    <location>
        <begin position="100"/>
        <end position="123"/>
    </location>
</feature>
<dbReference type="SUPFAM" id="SSF56176">
    <property type="entry name" value="FAD-binding/transporter-associated domain-like"/>
    <property type="match status" value="1"/>
</dbReference>
<dbReference type="OrthoDB" id="110231at2"/>
<dbReference type="InterPro" id="IPR005170">
    <property type="entry name" value="Transptr-assoc_dom"/>
</dbReference>
<reference evidence="15 16" key="1">
    <citation type="submission" date="2018-12" db="EMBL/GenBank/DDBJ databases">
        <authorList>
            <person name="Li F."/>
        </authorList>
    </citation>
    <scope>NUCLEOTIDE SEQUENCE [LARGE SCALE GENOMIC DNA]</scope>
    <source>
        <strain evidence="15 16">8H24J-4-2</strain>
    </source>
</reference>
<dbReference type="SUPFAM" id="SSF54631">
    <property type="entry name" value="CBS-domain pair"/>
    <property type="match status" value="1"/>
</dbReference>
<evidence type="ECO:0000256" key="1">
    <source>
        <dbReference type="ARBA" id="ARBA00004651"/>
    </source>
</evidence>
<evidence type="ECO:0000256" key="7">
    <source>
        <dbReference type="ARBA" id="ARBA00023122"/>
    </source>
</evidence>
<dbReference type="PROSITE" id="PS51846">
    <property type="entry name" value="CNNM"/>
    <property type="match status" value="1"/>
</dbReference>
<keyword evidence="8 10" id="KW-0472">Membrane</keyword>
<dbReference type="Gene3D" id="3.30.465.10">
    <property type="match status" value="1"/>
</dbReference>
<comment type="subcellular location">
    <subcellularLocation>
        <location evidence="1">Cell membrane</location>
        <topology evidence="1">Multi-pass membrane protein</topology>
    </subcellularLocation>
</comment>
<evidence type="ECO:0000256" key="12">
    <source>
        <dbReference type="SAM" id="Phobius"/>
    </source>
</evidence>